<dbReference type="PANTHER" id="PTHR10075:SF100">
    <property type="entry name" value="FASCICLIN-2"/>
    <property type="match status" value="1"/>
</dbReference>
<dbReference type="InterPro" id="IPR036179">
    <property type="entry name" value="Ig-like_dom_sf"/>
</dbReference>
<evidence type="ECO:0000256" key="1">
    <source>
        <dbReference type="ARBA" id="ARBA00023319"/>
    </source>
</evidence>
<feature type="non-terminal residue" evidence="4">
    <location>
        <position position="1"/>
    </location>
</feature>
<feature type="compositionally biased region" description="Basic residues" evidence="2">
    <location>
        <begin position="835"/>
        <end position="847"/>
    </location>
</feature>
<dbReference type="PANTHER" id="PTHR10075">
    <property type="entry name" value="BASIGIN RELATED"/>
    <property type="match status" value="1"/>
</dbReference>
<proteinExistence type="predicted"/>
<dbReference type="SUPFAM" id="SSF48726">
    <property type="entry name" value="Immunoglobulin"/>
    <property type="match status" value="2"/>
</dbReference>
<dbReference type="GO" id="GO:0030424">
    <property type="term" value="C:axon"/>
    <property type="evidence" value="ECO:0007669"/>
    <property type="project" value="TreeGrafter"/>
</dbReference>
<evidence type="ECO:0000313" key="4">
    <source>
        <dbReference type="EMBL" id="NXY43563.1"/>
    </source>
</evidence>
<evidence type="ECO:0000313" key="5">
    <source>
        <dbReference type="Proteomes" id="UP000519239"/>
    </source>
</evidence>
<dbReference type="AlphaFoldDB" id="A0A7L4JSM7"/>
<dbReference type="Pfam" id="PF13927">
    <property type="entry name" value="Ig_3"/>
    <property type="match status" value="1"/>
</dbReference>
<dbReference type="Proteomes" id="UP000519239">
    <property type="component" value="Unassembled WGS sequence"/>
</dbReference>
<dbReference type="InterPro" id="IPR007110">
    <property type="entry name" value="Ig-like_dom"/>
</dbReference>
<dbReference type="SMART" id="SM00409">
    <property type="entry name" value="IG"/>
    <property type="match status" value="1"/>
</dbReference>
<dbReference type="GO" id="GO:0007156">
    <property type="term" value="P:homophilic cell adhesion via plasma membrane adhesion molecules"/>
    <property type="evidence" value="ECO:0007669"/>
    <property type="project" value="TreeGrafter"/>
</dbReference>
<feature type="compositionally biased region" description="Basic and acidic residues" evidence="2">
    <location>
        <begin position="985"/>
        <end position="997"/>
    </location>
</feature>
<feature type="region of interest" description="Disordered" evidence="2">
    <location>
        <begin position="144"/>
        <end position="168"/>
    </location>
</feature>
<feature type="non-terminal residue" evidence="4">
    <location>
        <position position="1035"/>
    </location>
</feature>
<dbReference type="InterPro" id="IPR003598">
    <property type="entry name" value="Ig_sub2"/>
</dbReference>
<dbReference type="GO" id="GO:0005886">
    <property type="term" value="C:plasma membrane"/>
    <property type="evidence" value="ECO:0007669"/>
    <property type="project" value="TreeGrafter"/>
</dbReference>
<gene>
    <name evidence="4" type="primary">Igsf10_1</name>
    <name evidence="4" type="ORF">CEUAER_R12855</name>
</gene>
<feature type="compositionally biased region" description="Polar residues" evidence="2">
    <location>
        <begin position="668"/>
        <end position="689"/>
    </location>
</feature>
<feature type="region of interest" description="Disordered" evidence="2">
    <location>
        <begin position="668"/>
        <end position="700"/>
    </location>
</feature>
<organism evidence="4 5">
    <name type="scientific">Ceuthmochares aereus</name>
    <dbReference type="NCBI Taxonomy" id="1961834"/>
    <lineage>
        <taxon>Eukaryota</taxon>
        <taxon>Metazoa</taxon>
        <taxon>Chordata</taxon>
        <taxon>Craniata</taxon>
        <taxon>Vertebrata</taxon>
        <taxon>Euteleostomi</taxon>
        <taxon>Archelosauria</taxon>
        <taxon>Archosauria</taxon>
        <taxon>Dinosauria</taxon>
        <taxon>Saurischia</taxon>
        <taxon>Theropoda</taxon>
        <taxon>Coelurosauria</taxon>
        <taxon>Aves</taxon>
        <taxon>Neognathae</taxon>
        <taxon>Neoaves</taxon>
        <taxon>Otidimorphae</taxon>
        <taxon>Cuculiformes</taxon>
        <taxon>Cuculidae</taxon>
        <taxon>Ceuthmochares</taxon>
    </lineage>
</organism>
<dbReference type="Gene3D" id="2.60.40.10">
    <property type="entry name" value="Immunoglobulins"/>
    <property type="match status" value="1"/>
</dbReference>
<protein>
    <submittedName>
        <fullName evidence="4">IGS10 protein</fullName>
    </submittedName>
</protein>
<name>A0A7L4JSM7_9AVES</name>
<dbReference type="InterPro" id="IPR013783">
    <property type="entry name" value="Ig-like_fold"/>
</dbReference>
<comment type="caution">
    <text evidence="4">The sequence shown here is derived from an EMBL/GenBank/DDBJ whole genome shotgun (WGS) entry which is preliminary data.</text>
</comment>
<dbReference type="OrthoDB" id="10062932at2759"/>
<evidence type="ECO:0000259" key="3">
    <source>
        <dbReference type="PROSITE" id="PS50835"/>
    </source>
</evidence>
<feature type="region of interest" description="Disordered" evidence="2">
    <location>
        <begin position="938"/>
        <end position="1035"/>
    </location>
</feature>
<dbReference type="GO" id="GO:0007411">
    <property type="term" value="P:axon guidance"/>
    <property type="evidence" value="ECO:0007669"/>
    <property type="project" value="TreeGrafter"/>
</dbReference>
<feature type="compositionally biased region" description="Polar residues" evidence="2">
    <location>
        <begin position="961"/>
        <end position="981"/>
    </location>
</feature>
<dbReference type="GO" id="GO:0098632">
    <property type="term" value="F:cell-cell adhesion mediator activity"/>
    <property type="evidence" value="ECO:0007669"/>
    <property type="project" value="TreeGrafter"/>
</dbReference>
<feature type="compositionally biased region" description="Polar residues" evidence="2">
    <location>
        <begin position="338"/>
        <end position="387"/>
    </location>
</feature>
<sequence length="1035" mass="112697">EDGRIIVVKTGTLTLRTADVFDSGLYHCIGTNYNDADTVTFRITVVEPYVEDNSVNGARLSTFVGSTLYLPCTSTAVPDAAISWALPERVILHHSVRNKQIFDNGTLRIQGVTERDNGYFRCVAANLYGVDLLVFQVTVRKDETTRKEKQAAVGEWEEGHGSGDTTLGSAAAQKHPLATPAALTANREPAASTPRNWAHRRNSFRKMTYRRYRDKTNRRFRGHRRQFVSSARRVDPQRWAALLEKTKRNSTLIEKQGIVATKPPIQVPKFSEVPGGEEETSGDLVSPEEEFMMPVTETAAVFTLGSTITAALERTASNALVRKTSLLVEEAVTPLPSPFSQPVSSDSRQPQTYINPTITNSWERSGLSQTSAEGMKNSTLSNGASRTSTLFPVGQSLVYSEESNNQHLTSASTISMTDVTDSSKSVTSQNTMGKLHAFTESANEISTKADDQVSVGTVSDPSPEYGHIYLHSTQKQVTPKPASTTITHQQMQNIQDVITRTAQAQQQYGRQRKVSGRRRIVTPGRIPSIKEHRYNFGRPGSTRGSTAVAAGVQLNVKFESNLPSLNNIRSSINPFSPEAPLASPSTTDMPLEHPEGTHQNTALLREEKNKASARQNAATALMPLITEGTQATPQWKSETNAPFQITDSDRVQPFGMGKPTRAFHTADVTTETTHPISTKKSSTLQSVSPSIKPITSAKSQRGNITREQLFGNTAQKEVLLQKQPKQQIDLFLSTEVSTMLPKTTAALSMPKMPPLHFTPITGGTHSSGFWSLNKPIHHGSGKPEEHLLTTKPHSYSNHVTGATKAMDVTSVKPMLTPIITPQSDTKITKSKIFRVGRKRGQRKRRPPKTSALQSVTASYSTAAIPSENTATPVAKTVKSLTMPANPLSESASTGSVTEMPALWTLHTPEAPQHVLTAATPTFMAPFTQRNIQPDTRIASSLTTPGQTTPLLSMPSSTTSTQLALVSATSGSEPAQQITATSVAGEKPHLKMEERVTQENHFAQPPFPDRTRSSTRAPAESTDTSPPSTQHSTPLP</sequence>
<dbReference type="CDD" id="cd00096">
    <property type="entry name" value="Ig"/>
    <property type="match status" value="1"/>
</dbReference>
<reference evidence="4 5" key="1">
    <citation type="submission" date="2019-09" db="EMBL/GenBank/DDBJ databases">
        <title>Bird 10,000 Genomes (B10K) Project - Family phase.</title>
        <authorList>
            <person name="Zhang G."/>
        </authorList>
    </citation>
    <scope>NUCLEOTIDE SEQUENCE [LARGE SCALE GENOMIC DNA]</scope>
    <source>
        <strain evidence="4">B10K-CU-031-02</strain>
        <tissue evidence="4">Muscle</tissue>
    </source>
</reference>
<accession>A0A7L4JSM7</accession>
<dbReference type="PROSITE" id="PS50835">
    <property type="entry name" value="IG_LIKE"/>
    <property type="match status" value="1"/>
</dbReference>
<feature type="domain" description="Ig-like" evidence="3">
    <location>
        <begin position="48"/>
        <end position="140"/>
    </location>
</feature>
<keyword evidence="5" id="KW-1185">Reference proteome</keyword>
<feature type="region of interest" description="Disordered" evidence="2">
    <location>
        <begin position="835"/>
        <end position="856"/>
    </location>
</feature>
<dbReference type="InterPro" id="IPR003599">
    <property type="entry name" value="Ig_sub"/>
</dbReference>
<evidence type="ECO:0000256" key="2">
    <source>
        <dbReference type="SAM" id="MobiDB-lite"/>
    </source>
</evidence>
<dbReference type="GO" id="GO:0070593">
    <property type="term" value="P:dendrite self-avoidance"/>
    <property type="evidence" value="ECO:0007669"/>
    <property type="project" value="TreeGrafter"/>
</dbReference>
<keyword evidence="1" id="KW-0393">Immunoglobulin domain</keyword>
<feature type="compositionally biased region" description="Low complexity" evidence="2">
    <location>
        <begin position="947"/>
        <end position="960"/>
    </location>
</feature>
<dbReference type="EMBL" id="VWPQ01002044">
    <property type="protein sequence ID" value="NXY43563.1"/>
    <property type="molecule type" value="Genomic_DNA"/>
</dbReference>
<feature type="compositionally biased region" description="Polar residues" evidence="2">
    <location>
        <begin position="1020"/>
        <end position="1035"/>
    </location>
</feature>
<dbReference type="SMART" id="SM00408">
    <property type="entry name" value="IGc2"/>
    <property type="match status" value="1"/>
</dbReference>
<feature type="region of interest" description="Disordered" evidence="2">
    <location>
        <begin position="336"/>
        <end position="387"/>
    </location>
</feature>